<keyword evidence="2 4" id="KW-0238">DNA-binding</keyword>
<dbReference type="RefSeq" id="WP_226931218.1">
    <property type="nucleotide sequence ID" value="NZ_FAOZ01000044.1"/>
</dbReference>
<dbReference type="InterPro" id="IPR050109">
    <property type="entry name" value="HTH-type_TetR-like_transc_reg"/>
</dbReference>
<dbReference type="InterPro" id="IPR001647">
    <property type="entry name" value="HTH_TetR"/>
</dbReference>
<feature type="DNA-binding region" description="H-T-H motif" evidence="4">
    <location>
        <begin position="41"/>
        <end position="60"/>
    </location>
</feature>
<name>A0A0S4R158_9ACTN</name>
<evidence type="ECO:0000256" key="4">
    <source>
        <dbReference type="PROSITE-ProRule" id="PRU00335"/>
    </source>
</evidence>
<dbReference type="PRINTS" id="PR00455">
    <property type="entry name" value="HTHTETR"/>
</dbReference>
<proteinExistence type="predicted"/>
<dbReference type="Pfam" id="PF00440">
    <property type="entry name" value="TetR_N"/>
    <property type="match status" value="1"/>
</dbReference>
<keyword evidence="5" id="KW-0175">Coiled coil</keyword>
<dbReference type="GO" id="GO:0000976">
    <property type="term" value="F:transcription cis-regulatory region binding"/>
    <property type="evidence" value="ECO:0007669"/>
    <property type="project" value="TreeGrafter"/>
</dbReference>
<gene>
    <name evidence="7" type="ORF">Ga0074812_1447</name>
</gene>
<dbReference type="InterPro" id="IPR009057">
    <property type="entry name" value="Homeodomain-like_sf"/>
</dbReference>
<evidence type="ECO:0000256" key="5">
    <source>
        <dbReference type="SAM" id="Coils"/>
    </source>
</evidence>
<dbReference type="EMBL" id="FAOZ01000044">
    <property type="protein sequence ID" value="CUU60646.1"/>
    <property type="molecule type" value="Genomic_DNA"/>
</dbReference>
<dbReference type="AlphaFoldDB" id="A0A0S4R158"/>
<feature type="domain" description="HTH tetR-type" evidence="6">
    <location>
        <begin position="18"/>
        <end position="78"/>
    </location>
</feature>
<feature type="coiled-coil region" evidence="5">
    <location>
        <begin position="68"/>
        <end position="95"/>
    </location>
</feature>
<evidence type="ECO:0000313" key="7">
    <source>
        <dbReference type="EMBL" id="CUU60646.1"/>
    </source>
</evidence>
<accession>A0A0S4R158</accession>
<dbReference type="Proteomes" id="UP000198802">
    <property type="component" value="Unassembled WGS sequence"/>
</dbReference>
<keyword evidence="3" id="KW-0804">Transcription</keyword>
<dbReference type="PROSITE" id="PS50977">
    <property type="entry name" value="HTH_TETR_2"/>
    <property type="match status" value="1"/>
</dbReference>
<sequence>MSTPGPSEGSRTPAAGWSAAQTRVLTAALELFATHGVSGTSLQMIAGAIGVTKAAVYHQFRTKEEIVLAVAELGLAELVEAVEAAEAESRRDRARDVLLAKVVDTAVRRRRETSVLRSDPVMVRFLGSHPPFQHLIERIYRLLIGEAAPERETRVRVAMLSAALGGGVSHPLVAGIDDETLTALLLQVTRGILGVEAADAADAAAAEAADDVDGQETSATLY</sequence>
<protein>
    <submittedName>
        <fullName evidence="7">DNA-binding transcriptional regulator, AcrR family</fullName>
    </submittedName>
</protein>
<dbReference type="PANTHER" id="PTHR30055">
    <property type="entry name" value="HTH-TYPE TRANSCRIPTIONAL REGULATOR RUTR"/>
    <property type="match status" value="1"/>
</dbReference>
<evidence type="ECO:0000256" key="2">
    <source>
        <dbReference type="ARBA" id="ARBA00023125"/>
    </source>
</evidence>
<reference evidence="8" key="1">
    <citation type="submission" date="2015-11" db="EMBL/GenBank/DDBJ databases">
        <authorList>
            <person name="Varghese N."/>
        </authorList>
    </citation>
    <scope>NUCLEOTIDE SEQUENCE [LARGE SCALE GENOMIC DNA]</scope>
    <source>
        <strain evidence="8">DSM 45899</strain>
    </source>
</reference>
<evidence type="ECO:0000259" key="6">
    <source>
        <dbReference type="PROSITE" id="PS50977"/>
    </source>
</evidence>
<dbReference type="SUPFAM" id="SSF46689">
    <property type="entry name" value="Homeodomain-like"/>
    <property type="match status" value="1"/>
</dbReference>
<evidence type="ECO:0000313" key="8">
    <source>
        <dbReference type="Proteomes" id="UP000198802"/>
    </source>
</evidence>
<organism evidence="7 8">
    <name type="scientific">Parafrankia irregularis</name>
    <dbReference type="NCBI Taxonomy" id="795642"/>
    <lineage>
        <taxon>Bacteria</taxon>
        <taxon>Bacillati</taxon>
        <taxon>Actinomycetota</taxon>
        <taxon>Actinomycetes</taxon>
        <taxon>Frankiales</taxon>
        <taxon>Frankiaceae</taxon>
        <taxon>Parafrankia</taxon>
    </lineage>
</organism>
<evidence type="ECO:0000256" key="3">
    <source>
        <dbReference type="ARBA" id="ARBA00023163"/>
    </source>
</evidence>
<dbReference type="GO" id="GO:0003700">
    <property type="term" value="F:DNA-binding transcription factor activity"/>
    <property type="evidence" value="ECO:0007669"/>
    <property type="project" value="TreeGrafter"/>
</dbReference>
<keyword evidence="8" id="KW-1185">Reference proteome</keyword>
<dbReference type="PANTHER" id="PTHR30055:SF234">
    <property type="entry name" value="HTH-TYPE TRANSCRIPTIONAL REGULATOR BETI"/>
    <property type="match status" value="1"/>
</dbReference>
<evidence type="ECO:0000256" key="1">
    <source>
        <dbReference type="ARBA" id="ARBA00023015"/>
    </source>
</evidence>
<dbReference type="Gene3D" id="1.10.357.10">
    <property type="entry name" value="Tetracycline Repressor, domain 2"/>
    <property type="match status" value="1"/>
</dbReference>
<keyword evidence="1" id="KW-0805">Transcription regulation</keyword>